<dbReference type="PANTHER" id="PTHR45138">
    <property type="entry name" value="REGULATORY COMPONENTS OF SENSORY TRANSDUCTION SYSTEM"/>
    <property type="match status" value="1"/>
</dbReference>
<keyword evidence="3" id="KW-0812">Transmembrane</keyword>
<sequence length="394" mass="41996">MDVFNGANLYLIVNFVIAMSFAGVFFAVSRRSRSRAAARWIGLGFAVASLSVPAELVIAYTPFVRPGAAVAFAAVLAGLLLIRMGVGSLYNVTTRPAPLAIFLVVCTAIVIAIYDQPRSTLSHSIPYQTPFAISCLLSAAAIAFSSHRAPVDRWMMFVFSLTGAHFFLKAYLAAAVGAGRVASDYLFSNYAVISQSLTAVLMVMTGLSLLAVLVLQIMADERSNSEIDSLSRLLNRRGFEKHAGEALRRSPIGPHSVIFCDIDHFKRVNDTYGHYAGDAVIRTVGQLLAESVSDSAVVGRLGGEEFGILLPRVQLDAAMLLAHAIRGAIAVHKGSGMPDTLSITASFGVSTFSETGGFARAMRLADNALYDAKAAGRNCVKYRLEPLAIVPAVG</sequence>
<protein>
    <recommendedName>
        <fullName evidence="1">diguanylate cyclase</fullName>
        <ecNumber evidence="1">2.7.7.65</ecNumber>
    </recommendedName>
</protein>
<proteinExistence type="predicted"/>
<evidence type="ECO:0000256" key="3">
    <source>
        <dbReference type="SAM" id="Phobius"/>
    </source>
</evidence>
<dbReference type="Proteomes" id="UP000519897">
    <property type="component" value="Unassembled WGS sequence"/>
</dbReference>
<dbReference type="Gene3D" id="3.30.70.270">
    <property type="match status" value="1"/>
</dbReference>
<name>A0A7W6LCR6_9HYPH</name>
<feature type="transmembrane region" description="Helical" evidence="3">
    <location>
        <begin position="6"/>
        <end position="28"/>
    </location>
</feature>
<feature type="transmembrane region" description="Helical" evidence="3">
    <location>
        <begin position="69"/>
        <end position="90"/>
    </location>
</feature>
<comment type="catalytic activity">
    <reaction evidence="2">
        <text>2 GTP = 3',3'-c-di-GMP + 2 diphosphate</text>
        <dbReference type="Rhea" id="RHEA:24898"/>
        <dbReference type="ChEBI" id="CHEBI:33019"/>
        <dbReference type="ChEBI" id="CHEBI:37565"/>
        <dbReference type="ChEBI" id="CHEBI:58805"/>
        <dbReference type="EC" id="2.7.7.65"/>
    </reaction>
</comment>
<dbReference type="InterPro" id="IPR050469">
    <property type="entry name" value="Diguanylate_Cyclase"/>
</dbReference>
<dbReference type="EC" id="2.7.7.65" evidence="1"/>
<keyword evidence="3" id="KW-1133">Transmembrane helix</keyword>
<dbReference type="PANTHER" id="PTHR45138:SF9">
    <property type="entry name" value="DIGUANYLATE CYCLASE DGCM-RELATED"/>
    <property type="match status" value="1"/>
</dbReference>
<dbReference type="FunFam" id="3.30.70.270:FF:000001">
    <property type="entry name" value="Diguanylate cyclase domain protein"/>
    <property type="match status" value="1"/>
</dbReference>
<dbReference type="SUPFAM" id="SSF55073">
    <property type="entry name" value="Nucleotide cyclase"/>
    <property type="match status" value="1"/>
</dbReference>
<evidence type="ECO:0000313" key="6">
    <source>
        <dbReference type="Proteomes" id="UP000519897"/>
    </source>
</evidence>
<dbReference type="EMBL" id="JACIEC010000001">
    <property type="protein sequence ID" value="MBB4142021.1"/>
    <property type="molecule type" value="Genomic_DNA"/>
</dbReference>
<evidence type="ECO:0000259" key="4">
    <source>
        <dbReference type="PROSITE" id="PS50887"/>
    </source>
</evidence>
<accession>A0A7W6LCR6</accession>
<dbReference type="InterPro" id="IPR000160">
    <property type="entry name" value="GGDEF_dom"/>
</dbReference>
<dbReference type="CDD" id="cd01949">
    <property type="entry name" value="GGDEF"/>
    <property type="match status" value="1"/>
</dbReference>
<feature type="transmembrane region" description="Helical" evidence="3">
    <location>
        <begin position="156"/>
        <end position="178"/>
    </location>
</feature>
<dbReference type="GO" id="GO:0052621">
    <property type="term" value="F:diguanylate cyclase activity"/>
    <property type="evidence" value="ECO:0007669"/>
    <property type="project" value="UniProtKB-EC"/>
</dbReference>
<comment type="caution">
    <text evidence="5">The sequence shown here is derived from an EMBL/GenBank/DDBJ whole genome shotgun (WGS) entry which is preliminary data.</text>
</comment>
<gene>
    <name evidence="5" type="ORF">GGQ72_000520</name>
</gene>
<dbReference type="AlphaFoldDB" id="A0A7W6LCR6"/>
<dbReference type="InterPro" id="IPR043128">
    <property type="entry name" value="Rev_trsase/Diguanyl_cyclase"/>
</dbReference>
<feature type="transmembrane region" description="Helical" evidence="3">
    <location>
        <begin position="190"/>
        <end position="215"/>
    </location>
</feature>
<dbReference type="RefSeq" id="WP_244484719.1">
    <property type="nucleotide sequence ID" value="NZ_CP049250.1"/>
</dbReference>
<dbReference type="SMART" id="SM00267">
    <property type="entry name" value="GGDEF"/>
    <property type="match status" value="1"/>
</dbReference>
<evidence type="ECO:0000256" key="2">
    <source>
        <dbReference type="ARBA" id="ARBA00034247"/>
    </source>
</evidence>
<organism evidence="5 6">
    <name type="scientific">Rhizobium rhizoryzae</name>
    <dbReference type="NCBI Taxonomy" id="451876"/>
    <lineage>
        <taxon>Bacteria</taxon>
        <taxon>Pseudomonadati</taxon>
        <taxon>Pseudomonadota</taxon>
        <taxon>Alphaproteobacteria</taxon>
        <taxon>Hyphomicrobiales</taxon>
        <taxon>Rhizobiaceae</taxon>
        <taxon>Rhizobium/Agrobacterium group</taxon>
        <taxon>Rhizobium</taxon>
    </lineage>
</organism>
<feature type="transmembrane region" description="Helical" evidence="3">
    <location>
        <begin position="40"/>
        <end position="63"/>
    </location>
</feature>
<dbReference type="InterPro" id="IPR029787">
    <property type="entry name" value="Nucleotide_cyclase"/>
</dbReference>
<evidence type="ECO:0000256" key="1">
    <source>
        <dbReference type="ARBA" id="ARBA00012528"/>
    </source>
</evidence>
<keyword evidence="3" id="KW-0472">Membrane</keyword>
<evidence type="ECO:0000313" key="5">
    <source>
        <dbReference type="EMBL" id="MBB4142021.1"/>
    </source>
</evidence>
<feature type="domain" description="GGDEF" evidence="4">
    <location>
        <begin position="253"/>
        <end position="385"/>
    </location>
</feature>
<feature type="transmembrane region" description="Helical" evidence="3">
    <location>
        <begin position="97"/>
        <end position="114"/>
    </location>
</feature>
<reference evidence="5 6" key="1">
    <citation type="submission" date="2020-08" db="EMBL/GenBank/DDBJ databases">
        <title>Genomic Encyclopedia of Type Strains, Phase IV (KMG-IV): sequencing the most valuable type-strain genomes for metagenomic binning, comparative biology and taxonomic classification.</title>
        <authorList>
            <person name="Goeker M."/>
        </authorList>
    </citation>
    <scope>NUCLEOTIDE SEQUENCE [LARGE SCALE GENOMIC DNA]</scope>
    <source>
        <strain evidence="5 6">DSM 29514</strain>
    </source>
</reference>
<dbReference type="PROSITE" id="PS50887">
    <property type="entry name" value="GGDEF"/>
    <property type="match status" value="1"/>
</dbReference>
<feature type="transmembrane region" description="Helical" evidence="3">
    <location>
        <begin position="126"/>
        <end position="144"/>
    </location>
</feature>
<keyword evidence="6" id="KW-1185">Reference proteome</keyword>
<dbReference type="NCBIfam" id="TIGR00254">
    <property type="entry name" value="GGDEF"/>
    <property type="match status" value="1"/>
</dbReference>
<dbReference type="Pfam" id="PF00990">
    <property type="entry name" value="GGDEF"/>
    <property type="match status" value="1"/>
</dbReference>